<organism evidence="3 4">
    <name type="scientific">Clostridium bornimense</name>
    <dbReference type="NCBI Taxonomy" id="1216932"/>
    <lineage>
        <taxon>Bacteria</taxon>
        <taxon>Bacillati</taxon>
        <taxon>Bacillota</taxon>
        <taxon>Clostridia</taxon>
        <taxon>Eubacteriales</taxon>
        <taxon>Clostridiaceae</taxon>
        <taxon>Clostridium</taxon>
    </lineage>
</organism>
<dbReference type="Proteomes" id="UP000019426">
    <property type="component" value="Chromosome M2/40_rep1"/>
</dbReference>
<keyword evidence="4" id="KW-1185">Reference proteome</keyword>
<dbReference type="PANTHER" id="PTHR46517">
    <property type="entry name" value="FRUCTOSE-2,6-BISPHOSPHATASE TIGAR"/>
    <property type="match status" value="1"/>
</dbReference>
<dbReference type="InterPro" id="IPR013078">
    <property type="entry name" value="His_Pase_superF_clade-1"/>
</dbReference>
<evidence type="ECO:0000313" key="4">
    <source>
        <dbReference type="Proteomes" id="UP000019426"/>
    </source>
</evidence>
<accession>W6S1X8</accession>
<keyword evidence="1" id="KW-0378">Hydrolase</keyword>
<dbReference type="EMBL" id="HG917868">
    <property type="protein sequence ID" value="CDM68317.1"/>
    <property type="molecule type" value="Genomic_DNA"/>
</dbReference>
<dbReference type="GO" id="GO:0043456">
    <property type="term" value="P:regulation of pentose-phosphate shunt"/>
    <property type="evidence" value="ECO:0007669"/>
    <property type="project" value="TreeGrafter"/>
</dbReference>
<dbReference type="eggNOG" id="COG0406">
    <property type="taxonomic scope" value="Bacteria"/>
</dbReference>
<dbReference type="GO" id="GO:0004331">
    <property type="term" value="F:fructose-2,6-bisphosphate 2-phosphatase activity"/>
    <property type="evidence" value="ECO:0007669"/>
    <property type="project" value="TreeGrafter"/>
</dbReference>
<dbReference type="HOGENOM" id="CLU_033323_8_1_9"/>
<feature type="binding site" evidence="2">
    <location>
        <position position="60"/>
    </location>
    <ligand>
        <name>substrate</name>
    </ligand>
</feature>
<dbReference type="KEGG" id="clt:CM240_1153"/>
<name>W6S1X8_9CLOT</name>
<dbReference type="OrthoDB" id="9783269at2"/>
<dbReference type="RefSeq" id="WP_044037300.1">
    <property type="nucleotide sequence ID" value="NZ_HG917868.1"/>
</dbReference>
<evidence type="ECO:0000256" key="1">
    <source>
        <dbReference type="ARBA" id="ARBA00022801"/>
    </source>
</evidence>
<dbReference type="PANTHER" id="PTHR46517:SF1">
    <property type="entry name" value="FRUCTOSE-2,6-BISPHOSPHATASE TIGAR"/>
    <property type="match status" value="1"/>
</dbReference>
<dbReference type="STRING" id="1216932.CM240_1153"/>
<dbReference type="CDD" id="cd07067">
    <property type="entry name" value="HP_PGM_like"/>
    <property type="match status" value="1"/>
</dbReference>
<gene>
    <name evidence="3" type="ORF">CM240_1153</name>
</gene>
<dbReference type="SUPFAM" id="SSF53254">
    <property type="entry name" value="Phosphoglycerate mutase-like"/>
    <property type="match status" value="1"/>
</dbReference>
<dbReference type="GO" id="GO:0005829">
    <property type="term" value="C:cytosol"/>
    <property type="evidence" value="ECO:0007669"/>
    <property type="project" value="TreeGrafter"/>
</dbReference>
<proteinExistence type="predicted"/>
<dbReference type="AlphaFoldDB" id="W6S1X8"/>
<dbReference type="InterPro" id="IPR029033">
    <property type="entry name" value="His_PPase_superfam"/>
</dbReference>
<evidence type="ECO:0000313" key="3">
    <source>
        <dbReference type="EMBL" id="CDM68317.1"/>
    </source>
</evidence>
<dbReference type="SMART" id="SM00855">
    <property type="entry name" value="PGAM"/>
    <property type="match status" value="1"/>
</dbReference>
<feature type="binding site" evidence="2">
    <location>
        <begin position="10"/>
        <end position="17"/>
    </location>
    <ligand>
        <name>substrate</name>
    </ligand>
</feature>
<protein>
    <submittedName>
        <fullName evidence="3">Putative phosphoglycerate mutase</fullName>
    </submittedName>
</protein>
<dbReference type="Gene3D" id="3.40.50.1240">
    <property type="entry name" value="Phosphoglycerate mutase-like"/>
    <property type="match status" value="1"/>
</dbReference>
<dbReference type="GO" id="GO:0045820">
    <property type="term" value="P:negative regulation of glycolytic process"/>
    <property type="evidence" value="ECO:0007669"/>
    <property type="project" value="TreeGrafter"/>
</dbReference>
<dbReference type="InterPro" id="IPR051695">
    <property type="entry name" value="Phosphoglycerate_Mutase"/>
</dbReference>
<dbReference type="PATRIC" id="fig|1216932.3.peg.1143"/>
<evidence type="ECO:0000256" key="2">
    <source>
        <dbReference type="PIRSR" id="PIRSR613078-2"/>
    </source>
</evidence>
<dbReference type="Pfam" id="PF00300">
    <property type="entry name" value="His_Phos_1"/>
    <property type="match status" value="1"/>
</dbReference>
<reference evidence="3 4" key="1">
    <citation type="submission" date="2013-11" db="EMBL/GenBank/DDBJ databases">
        <title>Complete genome sequence of Clostridum sp. M2/40.</title>
        <authorList>
            <person name="Wibberg D."/>
            <person name="Puehler A."/>
            <person name="Schlueter A."/>
        </authorList>
    </citation>
    <scope>NUCLEOTIDE SEQUENCE [LARGE SCALE GENOMIC DNA]</scope>
    <source>
        <strain evidence="4">M2/40</strain>
    </source>
</reference>
<sequence>MKSYNLYFIRHGKTKANELSKYCGSTDISLSKIGIKELEAFKEVNNYPEGEIYFTTGMNRTNETMKIIYPNIQYEVIDGFKEYNFGIFEMKSYEELKFNKSYLSWINDEMGEVVCPNGESKKDYRKRIQETFINITKDIIAKNISNAVFICHGGTIGTILELFYDNSKNFYQWQPRCGEGYKIVVTGKEKIEIIDVERIFEV</sequence>